<dbReference type="Gene3D" id="1.10.3720.10">
    <property type="entry name" value="MetI-like"/>
    <property type="match status" value="1"/>
</dbReference>
<keyword evidence="5 7" id="KW-1133">Transmembrane helix</keyword>
<evidence type="ECO:0000256" key="1">
    <source>
        <dbReference type="ARBA" id="ARBA00004651"/>
    </source>
</evidence>
<protein>
    <submittedName>
        <fullName evidence="9">ABC transporter permease</fullName>
    </submittedName>
</protein>
<dbReference type="PANTHER" id="PTHR30465:SF74">
    <property type="entry name" value="OLIGOPEPTIDE TRANSPORT SYSTEM PERMEASE PROTEIN OPPB"/>
    <property type="match status" value="1"/>
</dbReference>
<dbReference type="PROSITE" id="PS50928">
    <property type="entry name" value="ABC_TM1"/>
    <property type="match status" value="1"/>
</dbReference>
<evidence type="ECO:0000256" key="2">
    <source>
        <dbReference type="ARBA" id="ARBA00022448"/>
    </source>
</evidence>
<keyword evidence="3" id="KW-1003">Cell membrane</keyword>
<keyword evidence="2 7" id="KW-0813">Transport</keyword>
<evidence type="ECO:0000256" key="5">
    <source>
        <dbReference type="ARBA" id="ARBA00022989"/>
    </source>
</evidence>
<evidence type="ECO:0000256" key="4">
    <source>
        <dbReference type="ARBA" id="ARBA00022692"/>
    </source>
</evidence>
<feature type="transmembrane region" description="Helical" evidence="7">
    <location>
        <begin position="112"/>
        <end position="135"/>
    </location>
</feature>
<dbReference type="InterPro" id="IPR000515">
    <property type="entry name" value="MetI-like"/>
</dbReference>
<feature type="transmembrane region" description="Helical" evidence="7">
    <location>
        <begin position="211"/>
        <end position="232"/>
    </location>
</feature>
<name>A0ABW4JNS0_9BACL</name>
<feature type="transmembrane region" description="Helical" evidence="7">
    <location>
        <begin position="6"/>
        <end position="29"/>
    </location>
</feature>
<dbReference type="CDD" id="cd06261">
    <property type="entry name" value="TM_PBP2"/>
    <property type="match status" value="1"/>
</dbReference>
<comment type="subcellular location">
    <subcellularLocation>
        <location evidence="1 7">Cell membrane</location>
        <topology evidence="1 7">Multi-pass membrane protein</topology>
    </subcellularLocation>
</comment>
<dbReference type="SUPFAM" id="SSF161098">
    <property type="entry name" value="MetI-like"/>
    <property type="match status" value="1"/>
</dbReference>
<feature type="transmembrane region" description="Helical" evidence="7">
    <location>
        <begin position="74"/>
        <end position="100"/>
    </location>
</feature>
<comment type="similarity">
    <text evidence="7">Belongs to the binding-protein-dependent transport system permease family.</text>
</comment>
<evidence type="ECO:0000313" key="9">
    <source>
        <dbReference type="EMBL" id="MFD1678107.1"/>
    </source>
</evidence>
<reference evidence="10" key="1">
    <citation type="journal article" date="2019" name="Int. J. Syst. Evol. Microbiol.">
        <title>The Global Catalogue of Microorganisms (GCM) 10K type strain sequencing project: providing services to taxonomists for standard genome sequencing and annotation.</title>
        <authorList>
            <consortium name="The Broad Institute Genomics Platform"/>
            <consortium name="The Broad Institute Genome Sequencing Center for Infectious Disease"/>
            <person name="Wu L."/>
            <person name="Ma J."/>
        </authorList>
    </citation>
    <scope>NUCLEOTIDE SEQUENCE [LARGE SCALE GENOMIC DNA]</scope>
    <source>
        <strain evidence="10">CGMCC 1.12286</strain>
    </source>
</reference>
<comment type="caution">
    <text evidence="9">The sequence shown here is derived from an EMBL/GenBank/DDBJ whole genome shotgun (WGS) entry which is preliminary data.</text>
</comment>
<dbReference type="PANTHER" id="PTHR30465">
    <property type="entry name" value="INNER MEMBRANE ABC TRANSPORTER"/>
    <property type="match status" value="1"/>
</dbReference>
<evidence type="ECO:0000259" key="8">
    <source>
        <dbReference type="PROSITE" id="PS50928"/>
    </source>
</evidence>
<keyword evidence="4 7" id="KW-0812">Transmembrane</keyword>
<evidence type="ECO:0000256" key="6">
    <source>
        <dbReference type="ARBA" id="ARBA00023136"/>
    </source>
</evidence>
<keyword evidence="10" id="KW-1185">Reference proteome</keyword>
<proteinExistence type="inferred from homology"/>
<organism evidence="9 10">
    <name type="scientific">Alicyclobacillus fodiniaquatilis</name>
    <dbReference type="NCBI Taxonomy" id="1661150"/>
    <lineage>
        <taxon>Bacteria</taxon>
        <taxon>Bacillati</taxon>
        <taxon>Bacillota</taxon>
        <taxon>Bacilli</taxon>
        <taxon>Bacillales</taxon>
        <taxon>Alicyclobacillaceae</taxon>
        <taxon>Alicyclobacillus</taxon>
    </lineage>
</organism>
<dbReference type="Proteomes" id="UP001597079">
    <property type="component" value="Unassembled WGS sequence"/>
</dbReference>
<dbReference type="InterPro" id="IPR035906">
    <property type="entry name" value="MetI-like_sf"/>
</dbReference>
<dbReference type="Pfam" id="PF00528">
    <property type="entry name" value="BPD_transp_1"/>
    <property type="match status" value="1"/>
</dbReference>
<evidence type="ECO:0000313" key="10">
    <source>
        <dbReference type="Proteomes" id="UP001597079"/>
    </source>
</evidence>
<evidence type="ECO:0000256" key="3">
    <source>
        <dbReference type="ARBA" id="ARBA00022475"/>
    </source>
</evidence>
<gene>
    <name evidence="9" type="ORF">ACFSB2_25905</name>
</gene>
<dbReference type="EMBL" id="JBHUCX010000100">
    <property type="protein sequence ID" value="MFD1678107.1"/>
    <property type="molecule type" value="Genomic_DNA"/>
</dbReference>
<accession>A0ABW4JNS0</accession>
<sequence length="311" mass="33942">MQFLRFFSIRLAIIAITLFAIVVLSYTALYFSSIGDYTQLKIHHTPFQFSLFLSSLRSTALSVFQLQFGAPVPVFLVCFLTTLFLSLGSVVLAALIGLPIGIMAAIKKRNIVAQLGATATVVAQATPSFAIAIVLQMYLAVDFHLFPVLGWGGPQYVVLPLIALAFTTVGYIAKFMQAGMNEVIKEDFIVAARARGVPEWKLILRHALRPSIFSVLTYLAPQVAMVISNTYLVESVFDVRGVSQIMNPNGFDAISQLGFAFPPGIQGDPVHAIGMLFILGAMVLVFNLIVDITYCVLNPRIQWFGASQGGR</sequence>
<keyword evidence="6 7" id="KW-0472">Membrane</keyword>
<evidence type="ECO:0000256" key="7">
    <source>
        <dbReference type="RuleBase" id="RU363032"/>
    </source>
</evidence>
<feature type="transmembrane region" description="Helical" evidence="7">
    <location>
        <begin position="272"/>
        <end position="297"/>
    </location>
</feature>
<feature type="domain" description="ABC transmembrane type-1" evidence="8">
    <location>
        <begin position="79"/>
        <end position="294"/>
    </location>
</feature>
<dbReference type="RefSeq" id="WP_377946098.1">
    <property type="nucleotide sequence ID" value="NZ_JBHUCX010000100.1"/>
</dbReference>
<feature type="transmembrane region" description="Helical" evidence="7">
    <location>
        <begin position="155"/>
        <end position="173"/>
    </location>
</feature>